<organism evidence="1 2">
    <name type="scientific">Oryza meyeriana var. granulata</name>
    <dbReference type="NCBI Taxonomy" id="110450"/>
    <lineage>
        <taxon>Eukaryota</taxon>
        <taxon>Viridiplantae</taxon>
        <taxon>Streptophyta</taxon>
        <taxon>Embryophyta</taxon>
        <taxon>Tracheophyta</taxon>
        <taxon>Spermatophyta</taxon>
        <taxon>Magnoliopsida</taxon>
        <taxon>Liliopsida</taxon>
        <taxon>Poales</taxon>
        <taxon>Poaceae</taxon>
        <taxon>BOP clade</taxon>
        <taxon>Oryzoideae</taxon>
        <taxon>Oryzeae</taxon>
        <taxon>Oryzinae</taxon>
        <taxon>Oryza</taxon>
        <taxon>Oryza meyeriana</taxon>
    </lineage>
</organism>
<comment type="caution">
    <text evidence="1">The sequence shown here is derived from an EMBL/GenBank/DDBJ whole genome shotgun (WGS) entry which is preliminary data.</text>
</comment>
<gene>
    <name evidence="1" type="ORF">E2562_003989</name>
</gene>
<dbReference type="Proteomes" id="UP000479710">
    <property type="component" value="Unassembled WGS sequence"/>
</dbReference>
<protein>
    <submittedName>
        <fullName evidence="1">Uncharacterized protein</fullName>
    </submittedName>
</protein>
<sequence length="51" mass="5488">RYRSPATRLRRAVPPYRRGGAEDLVALAKAQLAGPLGVLCDGWMANVSFCG</sequence>
<dbReference type="AlphaFoldDB" id="A0A6G1BII5"/>
<reference evidence="1 2" key="1">
    <citation type="submission" date="2019-11" db="EMBL/GenBank/DDBJ databases">
        <title>Whole genome sequence of Oryza granulata.</title>
        <authorList>
            <person name="Li W."/>
        </authorList>
    </citation>
    <scope>NUCLEOTIDE SEQUENCE [LARGE SCALE GENOMIC DNA]</scope>
    <source>
        <strain evidence="2">cv. Menghai</strain>
        <tissue evidence="1">Leaf</tissue>
    </source>
</reference>
<accession>A0A6G1BII5</accession>
<keyword evidence="2" id="KW-1185">Reference proteome</keyword>
<feature type="non-terminal residue" evidence="1">
    <location>
        <position position="1"/>
    </location>
</feature>
<dbReference type="EMBL" id="SPHZ02000012">
    <property type="protein sequence ID" value="KAF0887756.1"/>
    <property type="molecule type" value="Genomic_DNA"/>
</dbReference>
<evidence type="ECO:0000313" key="2">
    <source>
        <dbReference type="Proteomes" id="UP000479710"/>
    </source>
</evidence>
<name>A0A6G1BII5_9ORYZ</name>
<evidence type="ECO:0000313" key="1">
    <source>
        <dbReference type="EMBL" id="KAF0887756.1"/>
    </source>
</evidence>
<proteinExistence type="predicted"/>